<reference evidence="1 2" key="1">
    <citation type="submission" date="2023-09" db="EMBL/GenBank/DDBJ databases">
        <authorList>
            <person name="Wang M."/>
        </authorList>
    </citation>
    <scope>NUCLEOTIDE SEQUENCE [LARGE SCALE GENOMIC DNA]</scope>
    <source>
        <strain evidence="1">GT-2023</strain>
        <tissue evidence="1">Liver</tissue>
    </source>
</reference>
<keyword evidence="2" id="KW-1185">Reference proteome</keyword>
<evidence type="ECO:0000313" key="2">
    <source>
        <dbReference type="Proteomes" id="UP001558613"/>
    </source>
</evidence>
<sequence>MAFEASVDMGSSGAVCEDINNPCRETELKKMYDKLRLQTLSKYIMEIKKKSKADKTINEAKEKEKLKAMLQEVFTKAQYDMTKKKEVFISYLHVDYNEVEGEKGEEKKTQHRSTKQQTKKLKYMELALQNLQMIIFHEEARYLHTMYKQPDPLCALADECYKIGCLMTLHNPPLLLDWENKEPSDYLPPIKMEETSANTAL</sequence>
<protein>
    <recommendedName>
        <fullName evidence="3">Caprin-1 dimerization domain-containing protein</fullName>
    </recommendedName>
</protein>
<proteinExistence type="predicted"/>
<organism evidence="1 2">
    <name type="scientific">Cirrhinus molitorella</name>
    <name type="common">mud carp</name>
    <dbReference type="NCBI Taxonomy" id="172907"/>
    <lineage>
        <taxon>Eukaryota</taxon>
        <taxon>Metazoa</taxon>
        <taxon>Chordata</taxon>
        <taxon>Craniata</taxon>
        <taxon>Vertebrata</taxon>
        <taxon>Euteleostomi</taxon>
        <taxon>Actinopterygii</taxon>
        <taxon>Neopterygii</taxon>
        <taxon>Teleostei</taxon>
        <taxon>Ostariophysi</taxon>
        <taxon>Cypriniformes</taxon>
        <taxon>Cyprinidae</taxon>
        <taxon>Labeoninae</taxon>
        <taxon>Labeonini</taxon>
        <taxon>Cirrhinus</taxon>
    </lineage>
</organism>
<evidence type="ECO:0000313" key="1">
    <source>
        <dbReference type="EMBL" id="KAL1268771.1"/>
    </source>
</evidence>
<name>A0ABR3MVZ4_9TELE</name>
<accession>A0ABR3MVZ4</accession>
<dbReference type="Proteomes" id="UP001558613">
    <property type="component" value="Unassembled WGS sequence"/>
</dbReference>
<evidence type="ECO:0008006" key="3">
    <source>
        <dbReference type="Google" id="ProtNLM"/>
    </source>
</evidence>
<dbReference type="EMBL" id="JAYMGO010000009">
    <property type="protein sequence ID" value="KAL1268771.1"/>
    <property type="molecule type" value="Genomic_DNA"/>
</dbReference>
<comment type="caution">
    <text evidence="1">The sequence shown here is derived from an EMBL/GenBank/DDBJ whole genome shotgun (WGS) entry which is preliminary data.</text>
</comment>
<gene>
    <name evidence="1" type="ORF">QQF64_034134</name>
</gene>